<accession>A0A182NYC9</accession>
<reference evidence="1" key="2">
    <citation type="submission" date="2020-05" db="UniProtKB">
        <authorList>
            <consortium name="EnsemblMetazoa"/>
        </authorList>
    </citation>
    <scope>IDENTIFICATION</scope>
    <source>
        <strain evidence="1">WRAIR2</strain>
    </source>
</reference>
<sequence>MLIDPDTGLLLLLRGIGRKYLERRTLKHSRYATRDAMDVRGEVLSS</sequence>
<reference evidence="2" key="1">
    <citation type="submission" date="2013-03" db="EMBL/GenBank/DDBJ databases">
        <title>The Genome Sequence of Anopheles dirus WRAIR2.</title>
        <authorList>
            <consortium name="The Broad Institute Genomics Platform"/>
            <person name="Neafsey D.E."/>
            <person name="Walton C."/>
            <person name="Walker B."/>
            <person name="Young S.K."/>
            <person name="Zeng Q."/>
            <person name="Gargeya S."/>
            <person name="Fitzgerald M."/>
            <person name="Haas B."/>
            <person name="Abouelleil A."/>
            <person name="Allen A.W."/>
            <person name="Alvarado L."/>
            <person name="Arachchi H.M."/>
            <person name="Berlin A.M."/>
            <person name="Chapman S.B."/>
            <person name="Gainer-Dewar J."/>
            <person name="Goldberg J."/>
            <person name="Griggs A."/>
            <person name="Gujja S."/>
            <person name="Hansen M."/>
            <person name="Howarth C."/>
            <person name="Imamovic A."/>
            <person name="Ireland A."/>
            <person name="Larimer J."/>
            <person name="McCowan C."/>
            <person name="Murphy C."/>
            <person name="Pearson M."/>
            <person name="Poon T.W."/>
            <person name="Priest M."/>
            <person name="Roberts A."/>
            <person name="Saif S."/>
            <person name="Shea T."/>
            <person name="Sisk P."/>
            <person name="Sykes S."/>
            <person name="Wortman J."/>
            <person name="Nusbaum C."/>
            <person name="Birren B."/>
        </authorList>
    </citation>
    <scope>NUCLEOTIDE SEQUENCE [LARGE SCALE GENOMIC DNA]</scope>
    <source>
        <strain evidence="2">WRAIR2</strain>
    </source>
</reference>
<name>A0A182NYC9_9DIPT</name>
<dbReference type="Proteomes" id="UP000075884">
    <property type="component" value="Unassembled WGS sequence"/>
</dbReference>
<evidence type="ECO:0000313" key="2">
    <source>
        <dbReference type="Proteomes" id="UP000075884"/>
    </source>
</evidence>
<organism evidence="1 2">
    <name type="scientific">Anopheles dirus</name>
    <dbReference type="NCBI Taxonomy" id="7168"/>
    <lineage>
        <taxon>Eukaryota</taxon>
        <taxon>Metazoa</taxon>
        <taxon>Ecdysozoa</taxon>
        <taxon>Arthropoda</taxon>
        <taxon>Hexapoda</taxon>
        <taxon>Insecta</taxon>
        <taxon>Pterygota</taxon>
        <taxon>Neoptera</taxon>
        <taxon>Endopterygota</taxon>
        <taxon>Diptera</taxon>
        <taxon>Nematocera</taxon>
        <taxon>Culicoidea</taxon>
        <taxon>Culicidae</taxon>
        <taxon>Anophelinae</taxon>
        <taxon>Anopheles</taxon>
    </lineage>
</organism>
<keyword evidence="2" id="KW-1185">Reference proteome</keyword>
<evidence type="ECO:0000313" key="1">
    <source>
        <dbReference type="EnsemblMetazoa" id="ADIR014829-PA"/>
    </source>
</evidence>
<proteinExistence type="predicted"/>
<dbReference type="EnsemblMetazoa" id="ADIR014829-RA">
    <property type="protein sequence ID" value="ADIR014829-PA"/>
    <property type="gene ID" value="ADIR014829"/>
</dbReference>
<dbReference type="VEuPathDB" id="VectorBase:ADIR014829"/>
<dbReference type="AlphaFoldDB" id="A0A182NYC9"/>
<protein>
    <submittedName>
        <fullName evidence="1">Uncharacterized protein</fullName>
    </submittedName>
</protein>